<keyword evidence="2" id="KW-1185">Reference proteome</keyword>
<dbReference type="EMBL" id="MPUH01000947">
    <property type="protein sequence ID" value="OMJ71891.1"/>
    <property type="molecule type" value="Genomic_DNA"/>
</dbReference>
<dbReference type="AlphaFoldDB" id="A0A1R2B530"/>
<comment type="caution">
    <text evidence="1">The sequence shown here is derived from an EMBL/GenBank/DDBJ whole genome shotgun (WGS) entry which is preliminary data.</text>
</comment>
<gene>
    <name evidence="1" type="ORF">SteCoe_29774</name>
</gene>
<proteinExistence type="predicted"/>
<name>A0A1R2B530_9CILI</name>
<organism evidence="1 2">
    <name type="scientific">Stentor coeruleus</name>
    <dbReference type="NCBI Taxonomy" id="5963"/>
    <lineage>
        <taxon>Eukaryota</taxon>
        <taxon>Sar</taxon>
        <taxon>Alveolata</taxon>
        <taxon>Ciliophora</taxon>
        <taxon>Postciliodesmatophora</taxon>
        <taxon>Heterotrichea</taxon>
        <taxon>Heterotrichida</taxon>
        <taxon>Stentoridae</taxon>
        <taxon>Stentor</taxon>
    </lineage>
</organism>
<sequence>MMIFALLLKGVICDYLQDYQQLESSSICPKYSCAISSIKKPFSNSCVMEYSSTQYYLWQCPEESTANYCNTTSFSCQVPPATVKISYVGESCTESADCYLSSCLKETCRGTAQNKTCVSHEQCDIGLRCNSGNFTCQPQIPVGGEGCRSYLDCVNWATCNLTYSSQRGICVEYSSLPIGSYVTDCIGTFSYMCASGYCTKKYTFASTGICAKAPVSNSTMPKICSSNTDCIGNVNGISLTSSCVCGYNKYGNKYCNPFIGDLPGKVMLSSWSKALKTAGKCNTARRSSDGCMKMIGLLKNTTQATLGFYYYPLYILNDVCIEEIYNKNYYVDYSTSIVLPLMMLALTFY</sequence>
<evidence type="ECO:0008006" key="3">
    <source>
        <dbReference type="Google" id="ProtNLM"/>
    </source>
</evidence>
<reference evidence="1 2" key="1">
    <citation type="submission" date="2016-11" db="EMBL/GenBank/DDBJ databases">
        <title>The macronuclear genome of Stentor coeruleus: a giant cell with tiny introns.</title>
        <authorList>
            <person name="Slabodnick M."/>
            <person name="Ruby J.G."/>
            <person name="Reiff S.B."/>
            <person name="Swart E.C."/>
            <person name="Gosai S."/>
            <person name="Prabakaran S."/>
            <person name="Witkowska E."/>
            <person name="Larue G.E."/>
            <person name="Fisher S."/>
            <person name="Freeman R.M."/>
            <person name="Gunawardena J."/>
            <person name="Chu W."/>
            <person name="Stover N.A."/>
            <person name="Gregory B.D."/>
            <person name="Nowacki M."/>
            <person name="Derisi J."/>
            <person name="Roy S.W."/>
            <person name="Marshall W.F."/>
            <person name="Sood P."/>
        </authorList>
    </citation>
    <scope>NUCLEOTIDE SEQUENCE [LARGE SCALE GENOMIC DNA]</scope>
    <source>
        <strain evidence="1">WM001</strain>
    </source>
</reference>
<dbReference type="OrthoDB" id="320432at2759"/>
<dbReference type="Proteomes" id="UP000187209">
    <property type="component" value="Unassembled WGS sequence"/>
</dbReference>
<protein>
    <recommendedName>
        <fullName evidence="3">Dickkopf N-terminal cysteine-rich domain-containing protein</fullName>
    </recommendedName>
</protein>
<accession>A0A1R2B530</accession>
<evidence type="ECO:0000313" key="2">
    <source>
        <dbReference type="Proteomes" id="UP000187209"/>
    </source>
</evidence>
<evidence type="ECO:0000313" key="1">
    <source>
        <dbReference type="EMBL" id="OMJ71891.1"/>
    </source>
</evidence>